<sequence length="158" mass="17043">MGITTADDPPQAVKIAVESIENSTAGRGHRHRDFAFDIDLPHFHPDLAGKAIGAGHHGLQRRRVEPVETLFMLEGGKVILRHLFRRLAVGGFGAERHLRAAEAPLRQADGAGQQQDGADHRAGRPCPQRTARAQQADKAAHGQPPASISRHQRSMAGA</sequence>
<comment type="caution">
    <text evidence="2">The sequence shown here is derived from an EMBL/GenBank/DDBJ whole genome shotgun (WGS) entry which is preliminary data.</text>
</comment>
<organism evidence="2 3">
    <name type="scientific">Ferrovibrio xuzhouensis</name>
    <dbReference type="NCBI Taxonomy" id="1576914"/>
    <lineage>
        <taxon>Bacteria</taxon>
        <taxon>Pseudomonadati</taxon>
        <taxon>Pseudomonadota</taxon>
        <taxon>Alphaproteobacteria</taxon>
        <taxon>Rhodospirillales</taxon>
        <taxon>Rhodospirillaceae</taxon>
        <taxon>Ferrovibrio</taxon>
    </lineage>
</organism>
<evidence type="ECO:0000313" key="3">
    <source>
        <dbReference type="Proteomes" id="UP001595711"/>
    </source>
</evidence>
<evidence type="ECO:0000256" key="1">
    <source>
        <dbReference type="SAM" id="MobiDB-lite"/>
    </source>
</evidence>
<name>A0ABV7VB17_9PROT</name>
<dbReference type="RefSeq" id="WP_379721959.1">
    <property type="nucleotide sequence ID" value="NZ_JBHRYJ010000001.1"/>
</dbReference>
<keyword evidence="3" id="KW-1185">Reference proteome</keyword>
<gene>
    <name evidence="2" type="ORF">ACFOOQ_03750</name>
</gene>
<reference evidence="3" key="1">
    <citation type="journal article" date="2019" name="Int. J. Syst. Evol. Microbiol.">
        <title>The Global Catalogue of Microorganisms (GCM) 10K type strain sequencing project: providing services to taxonomists for standard genome sequencing and annotation.</title>
        <authorList>
            <consortium name="The Broad Institute Genomics Platform"/>
            <consortium name="The Broad Institute Genome Sequencing Center for Infectious Disease"/>
            <person name="Wu L."/>
            <person name="Ma J."/>
        </authorList>
    </citation>
    <scope>NUCLEOTIDE SEQUENCE [LARGE SCALE GENOMIC DNA]</scope>
    <source>
        <strain evidence="3">KCTC 42182</strain>
    </source>
</reference>
<feature type="compositionally biased region" description="Low complexity" evidence="1">
    <location>
        <begin position="107"/>
        <end position="116"/>
    </location>
</feature>
<dbReference type="EMBL" id="JBHRYJ010000001">
    <property type="protein sequence ID" value="MFC3674643.1"/>
    <property type="molecule type" value="Genomic_DNA"/>
</dbReference>
<dbReference type="Proteomes" id="UP001595711">
    <property type="component" value="Unassembled WGS sequence"/>
</dbReference>
<feature type="region of interest" description="Disordered" evidence="1">
    <location>
        <begin position="106"/>
        <end position="158"/>
    </location>
</feature>
<proteinExistence type="predicted"/>
<evidence type="ECO:0000313" key="2">
    <source>
        <dbReference type="EMBL" id="MFC3674643.1"/>
    </source>
</evidence>
<protein>
    <submittedName>
        <fullName evidence="2">Uncharacterized protein</fullName>
    </submittedName>
</protein>
<accession>A0ABV7VB17</accession>